<organism evidence="1 2">
    <name type="scientific">Streptomyces gelaticus</name>
    <dbReference type="NCBI Taxonomy" id="285446"/>
    <lineage>
        <taxon>Bacteria</taxon>
        <taxon>Bacillati</taxon>
        <taxon>Actinomycetota</taxon>
        <taxon>Actinomycetes</taxon>
        <taxon>Kitasatosporales</taxon>
        <taxon>Streptomycetaceae</taxon>
        <taxon>Streptomyces</taxon>
    </lineage>
</organism>
<proteinExistence type="predicted"/>
<dbReference type="Proteomes" id="UP000660675">
    <property type="component" value="Unassembled WGS sequence"/>
</dbReference>
<accession>A0ABQ2W1K0</accession>
<protein>
    <recommendedName>
        <fullName evidence="3">SMI1/KNR4 family protein</fullName>
    </recommendedName>
</protein>
<keyword evidence="2" id="KW-1185">Reference proteome</keyword>
<gene>
    <name evidence="1" type="ORF">GCM10015535_42070</name>
</gene>
<dbReference type="RefSeq" id="WP_189545303.1">
    <property type="nucleotide sequence ID" value="NZ_BMTF01000014.1"/>
</dbReference>
<comment type="caution">
    <text evidence="1">The sequence shown here is derived from an EMBL/GenBank/DDBJ whole genome shotgun (WGS) entry which is preliminary data.</text>
</comment>
<dbReference type="EMBL" id="BMTF01000014">
    <property type="protein sequence ID" value="GGV89116.1"/>
    <property type="molecule type" value="Genomic_DNA"/>
</dbReference>
<sequence length="218" mass="24036">MTVHDIARRLPDIPTLRDLCRSMAMVEAILAPGSPYRRHGFDAHWSPGRELGWMNSGAGDEYSVIFSPEGVYIRGFDHESPMSPYAGDGSVWPGVVDSVPEVFRSCVDEPCFAAGGIPHVTACLWRESGDDRWRTGEIDYDGEGGDPDGASYLFSFLVDGTPETFADWARSYFDTPVDTDCVRHIYAMRPLTPEVVTALNPDVTLEQLAAEIRGIGYP</sequence>
<evidence type="ECO:0000313" key="2">
    <source>
        <dbReference type="Proteomes" id="UP000660675"/>
    </source>
</evidence>
<evidence type="ECO:0008006" key="3">
    <source>
        <dbReference type="Google" id="ProtNLM"/>
    </source>
</evidence>
<reference evidence="2" key="1">
    <citation type="journal article" date="2019" name="Int. J. Syst. Evol. Microbiol.">
        <title>The Global Catalogue of Microorganisms (GCM) 10K type strain sequencing project: providing services to taxonomists for standard genome sequencing and annotation.</title>
        <authorList>
            <consortium name="The Broad Institute Genomics Platform"/>
            <consortium name="The Broad Institute Genome Sequencing Center for Infectious Disease"/>
            <person name="Wu L."/>
            <person name="Ma J."/>
        </authorList>
    </citation>
    <scope>NUCLEOTIDE SEQUENCE [LARGE SCALE GENOMIC DNA]</scope>
    <source>
        <strain evidence="2">JCM 4376</strain>
    </source>
</reference>
<evidence type="ECO:0000313" key="1">
    <source>
        <dbReference type="EMBL" id="GGV89116.1"/>
    </source>
</evidence>
<name>A0ABQ2W1K0_9ACTN</name>